<gene>
    <name evidence="2" type="ordered locus">W5S_4565</name>
    <name evidence="3" type="ORF">F6Q06_16995</name>
</gene>
<dbReference type="Proteomes" id="UP000008044">
    <property type="component" value="Chromosome"/>
</dbReference>
<feature type="compositionally biased region" description="Basic and acidic residues" evidence="1">
    <location>
        <begin position="68"/>
        <end position="78"/>
    </location>
</feature>
<keyword evidence="5" id="KW-1185">Reference proteome</keyword>
<reference evidence="2" key="2">
    <citation type="submission" date="2012-03" db="EMBL/GenBank/DDBJ databases">
        <authorList>
            <person name="Koskinen P."/>
            <person name="Laine P."/>
            <person name="Niemi O."/>
            <person name="Nykyri J."/>
            <person name="Harjunpaa H."/>
            <person name="Auvinen P."/>
            <person name="Paulin L."/>
            <person name="Pirhonen M."/>
            <person name="Palva T."/>
            <person name="Holm L."/>
        </authorList>
    </citation>
    <scope>NUCLEOTIDE SEQUENCE</scope>
    <source>
        <strain evidence="2">SCC3193</strain>
    </source>
</reference>
<name>A0A0H3IB02_PECPM</name>
<evidence type="ECO:0000256" key="1">
    <source>
        <dbReference type="SAM" id="MobiDB-lite"/>
    </source>
</evidence>
<protein>
    <submittedName>
        <fullName evidence="2">Hypoticical protein</fullName>
    </submittedName>
</protein>
<dbReference type="RefSeq" id="WP_014701985.1">
    <property type="nucleotide sequence ID" value="NC_017845.1"/>
</dbReference>
<proteinExistence type="predicted"/>
<dbReference type="STRING" id="1905730.W5S_4565"/>
<reference evidence="3" key="4">
    <citation type="submission" date="2024-05" db="EMBL/GenBank/DDBJ databases">
        <title>Identification of Pectobacterium versatile causing blackleg of potato from New York State with a whole genome sequencing approach.</title>
        <authorList>
            <person name="Ma X."/>
            <person name="Swingle B."/>
        </authorList>
    </citation>
    <scope>NUCLEOTIDE SEQUENCE</scope>
    <source>
        <strain evidence="3">NY1588A</strain>
    </source>
</reference>
<reference evidence="5" key="3">
    <citation type="submission" date="2023-07" db="EMBL/GenBank/DDBJ databases">
        <title>Identification of Pectobacterium versatile causing blackleg of potato from New York State with a whole genome sequencing approach.</title>
        <authorList>
            <person name="Ma X."/>
            <person name="Swingle B."/>
        </authorList>
    </citation>
    <scope>NUCLEOTIDE SEQUENCE [LARGE SCALE GENOMIC DNA]</scope>
    <source>
        <strain evidence="5">NY1588A</strain>
    </source>
</reference>
<dbReference type="HOGENOM" id="CLU_2618867_0_0_6"/>
<dbReference type="Proteomes" id="UP001194579">
    <property type="component" value="Unassembled WGS sequence"/>
</dbReference>
<dbReference type="EMBL" id="CP003415">
    <property type="protein sequence ID" value="AFI92611.1"/>
    <property type="molecule type" value="Genomic_DNA"/>
</dbReference>
<evidence type="ECO:0000313" key="5">
    <source>
        <dbReference type="Proteomes" id="UP001194579"/>
    </source>
</evidence>
<organism evidence="2 4">
    <name type="scientific">Pectobacterium parmentieri</name>
    <dbReference type="NCBI Taxonomy" id="1905730"/>
    <lineage>
        <taxon>Bacteria</taxon>
        <taxon>Pseudomonadati</taxon>
        <taxon>Pseudomonadota</taxon>
        <taxon>Gammaproteobacteria</taxon>
        <taxon>Enterobacterales</taxon>
        <taxon>Pectobacteriaceae</taxon>
        <taxon>Pectobacterium</taxon>
    </lineage>
</organism>
<dbReference type="KEGG" id="pec:W5S_4565"/>
<sequence length="78" mass="8679">MLRDATLSQAAQQADQLCVLLLLLEQTHEQLSEVDMATALGLARDLSANPALWLLDEKQKQSQCREGNTPEKTEVSRD</sequence>
<dbReference type="EMBL" id="WABS01000037">
    <property type="protein sequence ID" value="MBI0556171.1"/>
    <property type="molecule type" value="Genomic_DNA"/>
</dbReference>
<evidence type="ECO:0000313" key="4">
    <source>
        <dbReference type="Proteomes" id="UP000008044"/>
    </source>
</evidence>
<dbReference type="PATRIC" id="fig|1166016.3.peg.4629"/>
<reference evidence="2 4" key="1">
    <citation type="journal article" date="2012" name="J. Bacteriol.">
        <title>Genome sequence of Pectobacterium sp. strain SCC3193.</title>
        <authorList>
            <person name="Koskinen J.P."/>
            <person name="Laine P."/>
            <person name="Niemi O."/>
            <person name="Nykyri J."/>
            <person name="Harjunpaa H."/>
            <person name="Auvinen P."/>
            <person name="Paulin L."/>
            <person name="Pirhonen M."/>
            <person name="Palva T."/>
            <person name="Holm L."/>
        </authorList>
    </citation>
    <scope>NUCLEOTIDE SEQUENCE [LARGE SCALE GENOMIC DNA]</scope>
    <source>
        <strain evidence="2 4">SCC3193</strain>
    </source>
</reference>
<evidence type="ECO:0000313" key="2">
    <source>
        <dbReference type="EMBL" id="AFI92611.1"/>
    </source>
</evidence>
<feature type="region of interest" description="Disordered" evidence="1">
    <location>
        <begin position="59"/>
        <end position="78"/>
    </location>
</feature>
<accession>A0A0H3IB02</accession>
<dbReference type="AlphaFoldDB" id="A0A0H3IB02"/>
<evidence type="ECO:0000313" key="3">
    <source>
        <dbReference type="EMBL" id="MBI0556171.1"/>
    </source>
</evidence>